<dbReference type="Proteomes" id="UP000193866">
    <property type="component" value="Unassembled WGS sequence"/>
</dbReference>
<dbReference type="RefSeq" id="WP_085266305.1">
    <property type="nucleotide sequence ID" value="NZ_LQPG01000039.1"/>
</dbReference>
<feature type="compositionally biased region" description="Acidic residues" evidence="1">
    <location>
        <begin position="215"/>
        <end position="229"/>
    </location>
</feature>
<feature type="region of interest" description="Disordered" evidence="1">
    <location>
        <begin position="140"/>
        <end position="167"/>
    </location>
</feature>
<protein>
    <submittedName>
        <fullName evidence="2">Uncharacterized protein</fullName>
    </submittedName>
</protein>
<dbReference type="AlphaFoldDB" id="A0A1X1YA98"/>
<feature type="compositionally biased region" description="Low complexity" evidence="1">
    <location>
        <begin position="22"/>
        <end position="67"/>
    </location>
</feature>
<accession>A0A1X1YA98</accession>
<sequence length="229" mass="24396">MASKMKGVFSSQLDGDLDDLLPKIPVPTAAAKPAAANKPAEAAPTPSTPTEAAPSAPVAPAATTGGVQRPRRRRATGSTPTAEVAPEVYKALRRFTSREKARDPITARKYAEVVLDAIEHSQEELSTFWKQPEAAAAGGGLFSRQPAAPVRRRRHSEPPGRVPLTGLNPADAAILENLIEEWQAPSRSALVEQALRLYEPLWPAARRSRRGAAADGDDDLDDESSLVSA</sequence>
<evidence type="ECO:0000256" key="1">
    <source>
        <dbReference type="SAM" id="MobiDB-lite"/>
    </source>
</evidence>
<dbReference type="EMBL" id="LQPG01000039">
    <property type="protein sequence ID" value="ORW08018.1"/>
    <property type="molecule type" value="Genomic_DNA"/>
</dbReference>
<name>A0A1X1YA98_9MYCO</name>
<dbReference type="OrthoDB" id="4560881at2"/>
<comment type="caution">
    <text evidence="2">The sequence shown here is derived from an EMBL/GenBank/DDBJ whole genome shotgun (WGS) entry which is preliminary data.</text>
</comment>
<evidence type="ECO:0000313" key="3">
    <source>
        <dbReference type="Proteomes" id="UP000193866"/>
    </source>
</evidence>
<evidence type="ECO:0000313" key="2">
    <source>
        <dbReference type="EMBL" id="ORW08018.1"/>
    </source>
</evidence>
<keyword evidence="3" id="KW-1185">Reference proteome</keyword>
<feature type="region of interest" description="Disordered" evidence="1">
    <location>
        <begin position="206"/>
        <end position="229"/>
    </location>
</feature>
<proteinExistence type="predicted"/>
<gene>
    <name evidence="2" type="ORF">AWC16_19970</name>
</gene>
<reference evidence="2 3" key="1">
    <citation type="submission" date="2016-01" db="EMBL/GenBank/DDBJ databases">
        <title>The new phylogeny of the genus Mycobacterium.</title>
        <authorList>
            <person name="Tarcisio F."/>
            <person name="Conor M."/>
            <person name="Antonella G."/>
            <person name="Elisabetta G."/>
            <person name="Giulia F.S."/>
            <person name="Sara T."/>
            <person name="Anna F."/>
            <person name="Clotilde B."/>
            <person name="Roberto B."/>
            <person name="Veronica D.S."/>
            <person name="Fabio R."/>
            <person name="Monica P."/>
            <person name="Olivier J."/>
            <person name="Enrico T."/>
            <person name="Nicola S."/>
        </authorList>
    </citation>
    <scope>NUCLEOTIDE SEQUENCE [LARGE SCALE GENOMIC DNA]</scope>
    <source>
        <strain evidence="2 3">DSM 45394</strain>
    </source>
</reference>
<organism evidence="2 3">
    <name type="scientific">Mycolicibacter longobardus</name>
    <dbReference type="NCBI Taxonomy" id="1108812"/>
    <lineage>
        <taxon>Bacteria</taxon>
        <taxon>Bacillati</taxon>
        <taxon>Actinomycetota</taxon>
        <taxon>Actinomycetes</taxon>
        <taxon>Mycobacteriales</taxon>
        <taxon>Mycobacteriaceae</taxon>
        <taxon>Mycolicibacter</taxon>
    </lineage>
</organism>
<feature type="region of interest" description="Disordered" evidence="1">
    <location>
        <begin position="1"/>
        <end position="86"/>
    </location>
</feature>